<gene>
    <name evidence="2" type="ORF">COU23_01440</name>
</gene>
<dbReference type="AlphaFoldDB" id="A0A2M6WAQ7"/>
<name>A0A2M6WAQ7_9BACT</name>
<evidence type="ECO:0000313" key="2">
    <source>
        <dbReference type="EMBL" id="PIT89886.1"/>
    </source>
</evidence>
<organism evidence="2 3">
    <name type="scientific">Candidatus Kuenenbacteria bacterium CG10_big_fil_rev_8_21_14_0_10_36_11</name>
    <dbReference type="NCBI Taxonomy" id="1974618"/>
    <lineage>
        <taxon>Bacteria</taxon>
        <taxon>Candidatus Kueneniibacteriota</taxon>
    </lineage>
</organism>
<evidence type="ECO:0000256" key="1">
    <source>
        <dbReference type="SAM" id="Coils"/>
    </source>
</evidence>
<reference evidence="3" key="1">
    <citation type="submission" date="2017-09" db="EMBL/GenBank/DDBJ databases">
        <title>Depth-based differentiation of microbial function through sediment-hosted aquifers and enrichment of novel symbionts in the deep terrestrial subsurface.</title>
        <authorList>
            <person name="Probst A.J."/>
            <person name="Ladd B."/>
            <person name="Jarett J.K."/>
            <person name="Geller-Mcgrath D.E."/>
            <person name="Sieber C.M.K."/>
            <person name="Emerson J.B."/>
            <person name="Anantharaman K."/>
            <person name="Thomas B.C."/>
            <person name="Malmstrom R."/>
            <person name="Stieglmeier M."/>
            <person name="Klingl A."/>
            <person name="Woyke T."/>
            <person name="Ryan C.M."/>
            <person name="Banfield J.F."/>
        </authorList>
    </citation>
    <scope>NUCLEOTIDE SEQUENCE [LARGE SCALE GENOMIC DNA]</scope>
</reference>
<protein>
    <submittedName>
        <fullName evidence="2">Uncharacterized protein</fullName>
    </submittedName>
</protein>
<proteinExistence type="predicted"/>
<accession>A0A2M6WAQ7</accession>
<dbReference type="Proteomes" id="UP000231464">
    <property type="component" value="Unassembled WGS sequence"/>
</dbReference>
<keyword evidence="1" id="KW-0175">Coiled coil</keyword>
<comment type="caution">
    <text evidence="2">The sequence shown here is derived from an EMBL/GenBank/DDBJ whole genome shotgun (WGS) entry which is preliminary data.</text>
</comment>
<dbReference type="EMBL" id="PFBP01000023">
    <property type="protein sequence ID" value="PIT89886.1"/>
    <property type="molecule type" value="Genomic_DNA"/>
</dbReference>
<sequence>MENIDFNNLATKDDIKAIRSEMATKKDLKSEIGKVRQEMATKQDLSRFFGKLDAKIDKINDKLENKIQEKFDQVLTSNDKQIKILKEMRLELAAHNASYKRHDEKIDDIEKDIEDHE</sequence>
<feature type="coiled-coil region" evidence="1">
    <location>
        <begin position="85"/>
        <end position="112"/>
    </location>
</feature>
<evidence type="ECO:0000313" key="3">
    <source>
        <dbReference type="Proteomes" id="UP000231464"/>
    </source>
</evidence>